<accession>A0ABT0J212</accession>
<gene>
    <name evidence="2" type="ORF">M1843_07145</name>
</gene>
<dbReference type="InterPro" id="IPR000182">
    <property type="entry name" value="GNAT_dom"/>
</dbReference>
<comment type="caution">
    <text evidence="2">The sequence shown here is derived from an EMBL/GenBank/DDBJ whole genome shotgun (WGS) entry which is preliminary data.</text>
</comment>
<dbReference type="Gene3D" id="3.40.630.30">
    <property type="match status" value="1"/>
</dbReference>
<dbReference type="EMBL" id="JALQCY010000002">
    <property type="protein sequence ID" value="MCK9793515.1"/>
    <property type="molecule type" value="Genomic_DNA"/>
</dbReference>
<dbReference type="InterPro" id="IPR016181">
    <property type="entry name" value="Acyl_CoA_acyltransferase"/>
</dbReference>
<keyword evidence="2" id="KW-0808">Transferase</keyword>
<dbReference type="PROSITE" id="PS51186">
    <property type="entry name" value="GNAT"/>
    <property type="match status" value="1"/>
</dbReference>
<dbReference type="Proteomes" id="UP001651050">
    <property type="component" value="Unassembled WGS sequence"/>
</dbReference>
<feature type="domain" description="N-acetyltransferase" evidence="1">
    <location>
        <begin position="153"/>
        <end position="287"/>
    </location>
</feature>
<dbReference type="GO" id="GO:0016746">
    <property type="term" value="F:acyltransferase activity"/>
    <property type="evidence" value="ECO:0007669"/>
    <property type="project" value="UniProtKB-KW"/>
</dbReference>
<evidence type="ECO:0000259" key="1">
    <source>
        <dbReference type="PROSITE" id="PS51186"/>
    </source>
</evidence>
<sequence length="287" mass="30602">MTLALDGRALSPVTEVAGVRLPARWAQHPVVVAEHAHGGWVASHAWCDDDAFVVRLRWRERLDGGRPFAVDHDGAGVSVLAVGSAAGAARLILAADAELRRGGGAPGPVVRASAPRGTHAALAAPRAPRDGVPVPFDRPPFDAWDWFCTTGPPAVQRAEERVEELAGPEGRAEVAACLAVSNPHGELSVDEPRSRWWGWRDDDGVVRAVAGASRRVPGRPWTLGSIGTDPDWRGRGIAAAVTAAATRAGLAESPMVTLGMYAHNEAARRVYRRLGFRLVQEFESSRP</sequence>
<reference evidence="2 3" key="1">
    <citation type="submission" date="2022-02" db="EMBL/GenBank/DDBJ databases">
        <title>The car tank lid bacteriome: a reservoir of bacteria with potential in bioremediation of fuel.</title>
        <authorList>
            <person name="Vidal-Verdu A."/>
            <person name="Gomez-Martinez D."/>
            <person name="Latorre-Perez A."/>
            <person name="Pereto J."/>
            <person name="Porcar M."/>
        </authorList>
    </citation>
    <scope>NUCLEOTIDE SEQUENCE [LARGE SCALE GENOMIC DNA]</scope>
    <source>
        <strain evidence="2 3">4D.3</strain>
    </source>
</reference>
<protein>
    <submittedName>
        <fullName evidence="2">GNAT family N-acetyltransferase</fullName>
        <ecNumber evidence="2">2.3.1.-</ecNumber>
    </submittedName>
</protein>
<dbReference type="Pfam" id="PF00583">
    <property type="entry name" value="Acetyltransf_1"/>
    <property type="match status" value="1"/>
</dbReference>
<keyword evidence="2" id="KW-0012">Acyltransferase</keyword>
<name>A0ABT0J212_9MICO</name>
<evidence type="ECO:0000313" key="3">
    <source>
        <dbReference type="Proteomes" id="UP001651050"/>
    </source>
</evidence>
<dbReference type="RefSeq" id="WP_416343361.1">
    <property type="nucleotide sequence ID" value="NZ_JALQCY010000002.1"/>
</dbReference>
<dbReference type="EC" id="2.3.1.-" evidence="2"/>
<organism evidence="2 3">
    <name type="scientific">Isoptericola peretonis</name>
    <dbReference type="NCBI Taxonomy" id="2918523"/>
    <lineage>
        <taxon>Bacteria</taxon>
        <taxon>Bacillati</taxon>
        <taxon>Actinomycetota</taxon>
        <taxon>Actinomycetes</taxon>
        <taxon>Micrococcales</taxon>
        <taxon>Promicromonosporaceae</taxon>
        <taxon>Isoptericola</taxon>
    </lineage>
</organism>
<proteinExistence type="predicted"/>
<dbReference type="SUPFAM" id="SSF55729">
    <property type="entry name" value="Acyl-CoA N-acyltransferases (Nat)"/>
    <property type="match status" value="1"/>
</dbReference>
<keyword evidence="3" id="KW-1185">Reference proteome</keyword>
<evidence type="ECO:0000313" key="2">
    <source>
        <dbReference type="EMBL" id="MCK9793515.1"/>
    </source>
</evidence>